<comment type="subunit">
    <text evidence="6">Homodimer.</text>
</comment>
<dbReference type="Gene3D" id="1.10.1520.10">
    <property type="entry name" value="Ribonuclease III domain"/>
    <property type="match status" value="1"/>
</dbReference>
<dbReference type="Pfam" id="PF00636">
    <property type="entry name" value="Ribonuclease_3"/>
    <property type="match status" value="1"/>
</dbReference>
<dbReference type="GO" id="GO:0019843">
    <property type="term" value="F:rRNA binding"/>
    <property type="evidence" value="ECO:0007669"/>
    <property type="project" value="UniProtKB-UniRule"/>
</dbReference>
<keyword evidence="3 6" id="KW-0540">Nuclease</keyword>
<dbReference type="InterPro" id="IPR000999">
    <property type="entry name" value="RNase_III_dom"/>
</dbReference>
<evidence type="ECO:0000256" key="6">
    <source>
        <dbReference type="HAMAP-Rule" id="MF_01468"/>
    </source>
</evidence>
<keyword evidence="4 6" id="KW-0255">Endonuclease</keyword>
<gene>
    <name evidence="6" type="primary">mrnC</name>
    <name evidence="8" type="ORF">FYJ34_02415</name>
</gene>
<keyword evidence="2 6" id="KW-0698">rRNA processing</keyword>
<keyword evidence="6" id="KW-0963">Cytoplasm</keyword>
<proteinExistence type="inferred from homology"/>
<keyword evidence="6" id="KW-0699">rRNA-binding</keyword>
<protein>
    <recommendedName>
        <fullName evidence="6">Mini-ribonuclease 3</fullName>
        <shortName evidence="6">Mini-3</shortName>
        <shortName evidence="6">Mini-RNase 3</shortName>
        <ecNumber evidence="6">3.1.26.-</ecNumber>
    </recommendedName>
    <alternativeName>
        <fullName evidence="6">Mini-RNase III</fullName>
        <shortName evidence="6">Mini-III</shortName>
    </alternativeName>
</protein>
<dbReference type="EMBL" id="VULY01000018">
    <property type="protein sequence ID" value="MSR93164.1"/>
    <property type="molecule type" value="Genomic_DNA"/>
</dbReference>
<keyword evidence="5 6" id="KW-0378">Hydrolase</keyword>
<dbReference type="GO" id="GO:0005737">
    <property type="term" value="C:cytoplasm"/>
    <property type="evidence" value="ECO:0007669"/>
    <property type="project" value="UniProtKB-SubCell"/>
</dbReference>
<dbReference type="InterPro" id="IPR008226">
    <property type="entry name" value="Mini3_fam"/>
</dbReference>
<evidence type="ECO:0000256" key="5">
    <source>
        <dbReference type="ARBA" id="ARBA00022801"/>
    </source>
</evidence>
<comment type="cofactor">
    <cofactor evidence="6">
        <name>Mg(2+)</name>
        <dbReference type="ChEBI" id="CHEBI:18420"/>
    </cofactor>
</comment>
<evidence type="ECO:0000259" key="7">
    <source>
        <dbReference type="SMART" id="SM00535"/>
    </source>
</evidence>
<comment type="similarity">
    <text evidence="6">Belongs to the MrnC RNase family.</text>
</comment>
<dbReference type="PANTHER" id="PTHR34276">
    <property type="entry name" value="MINI-RIBONUCLEASE 3"/>
    <property type="match status" value="1"/>
</dbReference>
<comment type="subcellular location">
    <subcellularLocation>
        <location evidence="6">Cytoplasm</location>
    </subcellularLocation>
</comment>
<evidence type="ECO:0000313" key="8">
    <source>
        <dbReference type="EMBL" id="MSR93164.1"/>
    </source>
</evidence>
<dbReference type="HAMAP" id="MF_01468">
    <property type="entry name" value="RNase_Mini_III"/>
    <property type="match status" value="1"/>
</dbReference>
<accession>A0A6N7URZ5</accession>
<keyword evidence="6" id="KW-0694">RNA-binding</keyword>
<reference evidence="8 9" key="1">
    <citation type="submission" date="2019-08" db="EMBL/GenBank/DDBJ databases">
        <title>In-depth cultivation of the pig gut microbiome towards novel bacterial diversity and tailored functional studies.</title>
        <authorList>
            <person name="Wylensek D."/>
            <person name="Hitch T.C.A."/>
            <person name="Clavel T."/>
        </authorList>
    </citation>
    <scope>NUCLEOTIDE SEQUENCE [LARGE SCALE GENOMIC DNA]</scope>
    <source>
        <strain evidence="8 9">68-1-5</strain>
    </source>
</reference>
<name>A0A6N7URZ5_9FIRM</name>
<evidence type="ECO:0000313" key="9">
    <source>
        <dbReference type="Proteomes" id="UP000434409"/>
    </source>
</evidence>
<feature type="domain" description="RNase III" evidence="7">
    <location>
        <begin position="11"/>
        <end position="146"/>
    </location>
</feature>
<feature type="active site" evidence="6">
    <location>
        <position position="37"/>
    </location>
</feature>
<comment type="caution">
    <text evidence="8">The sequence shown here is derived from an EMBL/GenBank/DDBJ whole genome shotgun (WGS) entry which is preliminary data.</text>
</comment>
<dbReference type="EC" id="3.1.26.-" evidence="6"/>
<evidence type="ECO:0000256" key="2">
    <source>
        <dbReference type="ARBA" id="ARBA00022552"/>
    </source>
</evidence>
<keyword evidence="1 6" id="KW-0690">Ribosome biogenesis</keyword>
<dbReference type="GO" id="GO:0006364">
    <property type="term" value="P:rRNA processing"/>
    <property type="evidence" value="ECO:0007669"/>
    <property type="project" value="UniProtKB-UniRule"/>
</dbReference>
<evidence type="ECO:0000256" key="1">
    <source>
        <dbReference type="ARBA" id="ARBA00022517"/>
    </source>
</evidence>
<evidence type="ECO:0000256" key="3">
    <source>
        <dbReference type="ARBA" id="ARBA00022722"/>
    </source>
</evidence>
<dbReference type="PANTHER" id="PTHR34276:SF1">
    <property type="entry name" value="MINI-RIBONUCLEASE 3"/>
    <property type="match status" value="1"/>
</dbReference>
<dbReference type="PIRSF" id="PIRSF005520">
    <property type="entry name" value="UCP005520"/>
    <property type="match status" value="1"/>
</dbReference>
<sequence length="148" mass="17267">MEKSVEWQLEDCMKEIFSLEDRDIREYSPLALAYIGDSVYDLIIKTLVLNRGGRQVGKLHQDTSRLVQASAQSKMMRILQEELTEEERGVYKRGRNTRSVSTAKNQSVTDYRRATGFEALIGYLYLKREWKRLLLLIKQGLDFLEEEG</sequence>
<dbReference type="SMART" id="SM00535">
    <property type="entry name" value="RIBOc"/>
    <property type="match status" value="1"/>
</dbReference>
<dbReference type="AlphaFoldDB" id="A0A6N7URZ5"/>
<keyword evidence="6" id="KW-0460">Magnesium</keyword>
<keyword evidence="9" id="KW-1185">Reference proteome</keyword>
<dbReference type="CDD" id="cd00593">
    <property type="entry name" value="RIBOc"/>
    <property type="match status" value="1"/>
</dbReference>
<evidence type="ECO:0000256" key="4">
    <source>
        <dbReference type="ARBA" id="ARBA00022759"/>
    </source>
</evidence>
<dbReference type="Proteomes" id="UP000434409">
    <property type="component" value="Unassembled WGS sequence"/>
</dbReference>
<dbReference type="InterPro" id="IPR036389">
    <property type="entry name" value="RNase_III_sf"/>
</dbReference>
<organism evidence="8 9">
    <name type="scientific">Suipraeoptans intestinalis</name>
    <dbReference type="NCBI Taxonomy" id="2606628"/>
    <lineage>
        <taxon>Bacteria</taxon>
        <taxon>Bacillati</taxon>
        <taxon>Bacillota</taxon>
        <taxon>Clostridia</taxon>
        <taxon>Lachnospirales</taxon>
        <taxon>Lachnospiraceae</taxon>
        <taxon>Suipraeoptans</taxon>
    </lineage>
</organism>
<comment type="function">
    <text evidence="6">Involved in correct processing of both the 5' and 3' ends of 23S rRNA precursor. Processes 30S rRNA precursor transcript even in absence of ribonuclease 3 (Rnc); Rnc processes 30S rRNA into smaller rRNA precursors.</text>
</comment>
<dbReference type="GO" id="GO:0004525">
    <property type="term" value="F:ribonuclease III activity"/>
    <property type="evidence" value="ECO:0007669"/>
    <property type="project" value="InterPro"/>
</dbReference>
<dbReference type="SUPFAM" id="SSF69065">
    <property type="entry name" value="RNase III domain-like"/>
    <property type="match status" value="1"/>
</dbReference>
<dbReference type="RefSeq" id="WP_154475967.1">
    <property type="nucleotide sequence ID" value="NZ_VULY01000018.1"/>
</dbReference>